<dbReference type="GO" id="GO:0004185">
    <property type="term" value="F:serine-type carboxypeptidase activity"/>
    <property type="evidence" value="ECO:0007669"/>
    <property type="project" value="UniProtKB-UniRule"/>
</dbReference>
<sequence>MFRACAIATTALVASAWGDSTLHKITSLPGYNDPKPINFDQYAGHIALPSNGQKMFYWLVESESSPSTDPLVLWLNGGPGCSSLGGFFTELGPFVVQSDMTVKRNRYAWNRKANMVFLDSPAGVGFSQPVLNASDYHDDVTAARSREFLEQFLALYPQYTNRDFYITGESYAGMYIPFLVHQLVTEPVAGLHLTGFAIGNPYTDQKTDGKAYMDYYYTHGLISIETYRAVERDCKPTEWWLCQFNHPGCSSQCAATYDEAVASVDLEDLNPYYIYGDVCLLQGNQSQVLKYHDVRPLTHRGKVWPLSQPIFSHDLRCSCGFVQIQPCTDSFTTVYLNQPSVVEAIHATGGTTPWSDCNPAVSRQYTLSLTSLDKYPTILAAGLKALIYSGDADAIVNFLGTQRWLATDVGLNLTATEKWSSWFGPDKQLAGYTETYGNVTFKTVKGAGHMVPATRPLHGLYMFECFLYSNRACTAFAYPKDPSEYLSGADLTAPEQDNRHVEGAVWWWVGIAAAVAVGIAVCVVVFKSNEKSQYAKLNSSPSKPTH</sequence>
<dbReference type="InterPro" id="IPR018202">
    <property type="entry name" value="Ser_caboxypep_ser_AS"/>
</dbReference>
<keyword evidence="2" id="KW-0121">Carboxypeptidase</keyword>
<keyword evidence="3" id="KW-1133">Transmembrane helix</keyword>
<keyword evidence="3" id="KW-0472">Membrane</keyword>
<dbReference type="Pfam" id="PF00450">
    <property type="entry name" value="Peptidase_S10"/>
    <property type="match status" value="1"/>
</dbReference>
<dbReference type="EC" id="3.4.16.-" evidence="2"/>
<gene>
    <name evidence="4" type="ORF">DYB32_004768</name>
</gene>
<dbReference type="InterPro" id="IPR001563">
    <property type="entry name" value="Peptidase_S10"/>
</dbReference>
<evidence type="ECO:0000313" key="5">
    <source>
        <dbReference type="Proteomes" id="UP000285060"/>
    </source>
</evidence>
<dbReference type="PANTHER" id="PTHR11802">
    <property type="entry name" value="SERINE PROTEASE FAMILY S10 SERINE CARBOXYPEPTIDASE"/>
    <property type="match status" value="1"/>
</dbReference>
<keyword evidence="3" id="KW-0812">Transmembrane</keyword>
<evidence type="ECO:0000256" key="3">
    <source>
        <dbReference type="SAM" id="Phobius"/>
    </source>
</evidence>
<proteinExistence type="inferred from homology"/>
<dbReference type="PANTHER" id="PTHR11802:SF201">
    <property type="entry name" value="CARBOXYPEPTIDASE"/>
    <property type="match status" value="1"/>
</dbReference>
<dbReference type="Proteomes" id="UP000285060">
    <property type="component" value="Unassembled WGS sequence"/>
</dbReference>
<keyword evidence="2" id="KW-0732">Signal</keyword>
<comment type="similarity">
    <text evidence="1 2">Belongs to the peptidase S10 family.</text>
</comment>
<comment type="caution">
    <text evidence="4">The sequence shown here is derived from an EMBL/GenBank/DDBJ whole genome shotgun (WGS) entry which is preliminary data.</text>
</comment>
<keyword evidence="2" id="KW-0378">Hydrolase</keyword>
<reference evidence="4 5" key="1">
    <citation type="submission" date="2018-08" db="EMBL/GenBank/DDBJ databases">
        <title>Aphanomyces genome sequencing and annotation.</title>
        <authorList>
            <person name="Minardi D."/>
            <person name="Oidtmann B."/>
            <person name="Van Der Giezen M."/>
            <person name="Studholme D.J."/>
        </authorList>
    </citation>
    <scope>NUCLEOTIDE SEQUENCE [LARGE SCALE GENOMIC DNA]</scope>
    <source>
        <strain evidence="4 5">NJM0002</strain>
    </source>
</reference>
<dbReference type="VEuPathDB" id="FungiDB:H310_13603"/>
<dbReference type="GO" id="GO:0006508">
    <property type="term" value="P:proteolysis"/>
    <property type="evidence" value="ECO:0007669"/>
    <property type="project" value="UniProtKB-KW"/>
</dbReference>
<feature type="signal peptide" evidence="2">
    <location>
        <begin position="1"/>
        <end position="18"/>
    </location>
</feature>
<dbReference type="InterPro" id="IPR029058">
    <property type="entry name" value="AB_hydrolase_fold"/>
</dbReference>
<name>A0A418AWI2_9STRA</name>
<accession>A0A418AWI2</accession>
<organism evidence="4 5">
    <name type="scientific">Aphanomyces invadans</name>
    <dbReference type="NCBI Taxonomy" id="157072"/>
    <lineage>
        <taxon>Eukaryota</taxon>
        <taxon>Sar</taxon>
        <taxon>Stramenopiles</taxon>
        <taxon>Oomycota</taxon>
        <taxon>Saprolegniomycetes</taxon>
        <taxon>Saprolegniales</taxon>
        <taxon>Verrucalvaceae</taxon>
        <taxon>Aphanomyces</taxon>
    </lineage>
</organism>
<dbReference type="AlphaFoldDB" id="A0A418AWI2"/>
<dbReference type="Gene3D" id="3.40.50.1820">
    <property type="entry name" value="alpha/beta hydrolase"/>
    <property type="match status" value="1"/>
</dbReference>
<evidence type="ECO:0000256" key="1">
    <source>
        <dbReference type="ARBA" id="ARBA00009431"/>
    </source>
</evidence>
<feature type="chain" id="PRO_5018817727" description="Carboxypeptidase" evidence="2">
    <location>
        <begin position="19"/>
        <end position="546"/>
    </location>
</feature>
<evidence type="ECO:0000256" key="2">
    <source>
        <dbReference type="RuleBase" id="RU361156"/>
    </source>
</evidence>
<keyword evidence="5" id="KW-1185">Reference proteome</keyword>
<keyword evidence="2" id="KW-0645">Protease</keyword>
<dbReference type="SUPFAM" id="SSF53474">
    <property type="entry name" value="alpha/beta-Hydrolases"/>
    <property type="match status" value="1"/>
</dbReference>
<feature type="transmembrane region" description="Helical" evidence="3">
    <location>
        <begin position="505"/>
        <end position="526"/>
    </location>
</feature>
<protein>
    <recommendedName>
        <fullName evidence="2">Carboxypeptidase</fullName>
        <ecNumber evidence="2">3.4.16.-</ecNumber>
    </recommendedName>
</protein>
<dbReference type="PRINTS" id="PR00724">
    <property type="entry name" value="CRBOXYPTASEC"/>
</dbReference>
<dbReference type="PROSITE" id="PS00131">
    <property type="entry name" value="CARBOXYPEPT_SER_SER"/>
    <property type="match status" value="1"/>
</dbReference>
<evidence type="ECO:0000313" key="4">
    <source>
        <dbReference type="EMBL" id="RHY29893.1"/>
    </source>
</evidence>
<dbReference type="EMBL" id="QUSY01000381">
    <property type="protein sequence ID" value="RHY29893.1"/>
    <property type="molecule type" value="Genomic_DNA"/>
</dbReference>